<dbReference type="AlphaFoldDB" id="A0A128A2Z1"/>
<dbReference type="EMBL" id="LN890280">
    <property type="protein sequence ID" value="CUR51734.1"/>
    <property type="molecule type" value="Genomic_DNA"/>
</dbReference>
<evidence type="ECO:0008006" key="3">
    <source>
        <dbReference type="Google" id="ProtNLM"/>
    </source>
</evidence>
<dbReference type="Proteomes" id="UP000196239">
    <property type="component" value="Chromosome 1"/>
</dbReference>
<sequence length="169" mass="19326">MNLKIELNSVTFSKLKKEQGFVKYNIEASLDEVENRDSEIILKYRLILLSNPTNAKITVEGMATLHGDQNEISKQLSPDEKNIPVVLNLIYQEIFPLFFIMSKSMQIPCPAYRLSQMSYVPQVEKSISETLHESDNVDVVDGFSKQSELHTQVELTSPLDQEQIIEQHV</sequence>
<keyword evidence="2" id="KW-1185">Reference proteome</keyword>
<name>A0A128A2Z1_9ARCH</name>
<gene>
    <name evidence="1" type="ORF">NDEV_0969</name>
</gene>
<protein>
    <recommendedName>
        <fullName evidence="3">Preprotein translocase subunit SecB</fullName>
    </recommendedName>
</protein>
<reference evidence="2" key="1">
    <citation type="submission" date="2015-10" db="EMBL/GenBank/DDBJ databases">
        <authorList>
            <person name="Lehtovirta-Morley L.E."/>
            <person name="Vieille C."/>
        </authorList>
    </citation>
    <scope>NUCLEOTIDE SEQUENCE [LARGE SCALE GENOMIC DNA]</scope>
</reference>
<accession>A0A128A2Z1</accession>
<evidence type="ECO:0000313" key="2">
    <source>
        <dbReference type="Proteomes" id="UP000196239"/>
    </source>
</evidence>
<evidence type="ECO:0000313" key="1">
    <source>
        <dbReference type="EMBL" id="CUR51734.1"/>
    </source>
</evidence>
<dbReference type="KEGG" id="ndv:NDEV_0969"/>
<organism evidence="1 2">
    <name type="scientific">Nitrosotalea devaniterrae</name>
    <dbReference type="NCBI Taxonomy" id="1078905"/>
    <lineage>
        <taxon>Archaea</taxon>
        <taxon>Nitrososphaerota</taxon>
        <taxon>Nitrososphaeria</taxon>
        <taxon>Nitrosotaleales</taxon>
        <taxon>Nitrosotaleaceae</taxon>
        <taxon>Nitrosotalea</taxon>
    </lineage>
</organism>
<proteinExistence type="predicted"/>